<evidence type="ECO:0000256" key="2">
    <source>
        <dbReference type="SAM" id="Phobius"/>
    </source>
</evidence>
<gene>
    <name evidence="3" type="ORF">KE274_04310</name>
</gene>
<dbReference type="Proteomes" id="UP000678243">
    <property type="component" value="Unassembled WGS sequence"/>
</dbReference>
<name>A0ABS5IK56_9MICO</name>
<protein>
    <submittedName>
        <fullName evidence="3">Uncharacterized protein</fullName>
    </submittedName>
</protein>
<feature type="compositionally biased region" description="Low complexity" evidence="1">
    <location>
        <begin position="77"/>
        <end position="90"/>
    </location>
</feature>
<evidence type="ECO:0000256" key="1">
    <source>
        <dbReference type="SAM" id="MobiDB-lite"/>
    </source>
</evidence>
<feature type="region of interest" description="Disordered" evidence="1">
    <location>
        <begin position="28"/>
        <end position="112"/>
    </location>
</feature>
<feature type="compositionally biased region" description="Basic and acidic residues" evidence="1">
    <location>
        <begin position="93"/>
        <end position="102"/>
    </location>
</feature>
<comment type="caution">
    <text evidence="3">The sequence shown here is derived from an EMBL/GenBank/DDBJ whole genome shotgun (WGS) entry which is preliminary data.</text>
</comment>
<feature type="transmembrane region" description="Helical" evidence="2">
    <location>
        <begin position="122"/>
        <end position="144"/>
    </location>
</feature>
<dbReference type="RefSeq" id="WP_211541410.1">
    <property type="nucleotide sequence ID" value="NZ_JAGTUK010000001.1"/>
</dbReference>
<accession>A0ABS5IK56</accession>
<dbReference type="EMBL" id="JAGTUK010000001">
    <property type="protein sequence ID" value="MBS0023325.1"/>
    <property type="molecule type" value="Genomic_DNA"/>
</dbReference>
<evidence type="ECO:0000313" key="4">
    <source>
        <dbReference type="Proteomes" id="UP000678243"/>
    </source>
</evidence>
<organism evidence="3 4">
    <name type="scientific">Microbacterium paraoxydans</name>
    <dbReference type="NCBI Taxonomy" id="199592"/>
    <lineage>
        <taxon>Bacteria</taxon>
        <taxon>Bacillati</taxon>
        <taxon>Actinomycetota</taxon>
        <taxon>Actinomycetes</taxon>
        <taxon>Micrococcales</taxon>
        <taxon>Microbacteriaceae</taxon>
        <taxon>Microbacterium</taxon>
    </lineage>
</organism>
<reference evidence="3 4" key="1">
    <citation type="submission" date="2021-04" db="EMBL/GenBank/DDBJ databases">
        <title>Whole genome analysis of root endophytic bacterium Microbacterium paraoxydans ku-mp colonizing RP-bio226 rice variety.</title>
        <authorList>
            <person name="Ulaganathan K."/>
            <person name="Latha B."/>
        </authorList>
    </citation>
    <scope>NUCLEOTIDE SEQUENCE [LARGE SCALE GENOMIC DNA]</scope>
    <source>
        <strain evidence="4">ku-mp</strain>
    </source>
</reference>
<keyword evidence="2" id="KW-0472">Membrane</keyword>
<keyword evidence="2" id="KW-1133">Transmembrane helix</keyword>
<sequence length="409" mass="43433">MPAGTDASPSDAETWSRELRDLERRAYGRCGGLTSAEAQRLRELQDARRSAAAEPGSPTSASRHDNSVDADPDSAADSDSTARPTDATASEPRGGDGHRSPDPHPASASDAATVRSVLRRHLVGSIAAVVALVAIGVTAGWALFAPRDATLPLTAAQEERRAELIAGDYDPGSVRAVAQSDDALAWYATQDEGERRCLVLDVGESSQSACRPAGEIAEGLNVMVPLSFDAPDEDGRGIEQVVATLLLSTEGEPMVSIDRWNMSTSMLSQFDEPQRDRAKELLADGYDLGLTIVGLFREQPVWIGERQSATDVLLTCLIVDADDSRQCLPRTEALESGLGMQVVDVDQQSGDVVAVSAVDVRFTSWQIPYLSVTTGAVLTEPPAGDSYLVTTGPPGDPIRVEIPDRDPDG</sequence>
<keyword evidence="2" id="KW-0812">Transmembrane</keyword>
<feature type="compositionally biased region" description="Basic and acidic residues" evidence="1">
    <location>
        <begin position="39"/>
        <end position="51"/>
    </location>
</feature>
<proteinExistence type="predicted"/>
<evidence type="ECO:0000313" key="3">
    <source>
        <dbReference type="EMBL" id="MBS0023325.1"/>
    </source>
</evidence>
<keyword evidence="4" id="KW-1185">Reference proteome</keyword>